<evidence type="ECO:0000313" key="9">
    <source>
        <dbReference type="Proteomes" id="UP001565368"/>
    </source>
</evidence>
<proteinExistence type="inferred from homology"/>
<comment type="similarity">
    <text evidence="2">Belongs to the major facilitator superfamily. Proton-dependent oligopeptide transporter (POT/PTR) (TC 2.A.17) family.</text>
</comment>
<keyword evidence="9" id="KW-1185">Reference proteome</keyword>
<keyword evidence="5 7" id="KW-0472">Membrane</keyword>
<evidence type="ECO:0000256" key="1">
    <source>
        <dbReference type="ARBA" id="ARBA00004141"/>
    </source>
</evidence>
<dbReference type="RefSeq" id="XP_069208962.1">
    <property type="nucleotide sequence ID" value="XM_069354320.1"/>
</dbReference>
<evidence type="ECO:0000256" key="7">
    <source>
        <dbReference type="SAM" id="Phobius"/>
    </source>
</evidence>
<feature type="transmembrane region" description="Helical" evidence="7">
    <location>
        <begin position="121"/>
        <end position="149"/>
    </location>
</feature>
<feature type="transmembrane region" description="Helical" evidence="7">
    <location>
        <begin position="161"/>
        <end position="184"/>
    </location>
</feature>
<dbReference type="PANTHER" id="PTHR11654">
    <property type="entry name" value="OLIGOPEPTIDE TRANSPORTER-RELATED"/>
    <property type="match status" value="1"/>
</dbReference>
<feature type="transmembrane region" description="Helical" evidence="7">
    <location>
        <begin position="528"/>
        <end position="551"/>
    </location>
</feature>
<evidence type="ECO:0000256" key="2">
    <source>
        <dbReference type="ARBA" id="ARBA00005982"/>
    </source>
</evidence>
<evidence type="ECO:0000256" key="5">
    <source>
        <dbReference type="ARBA" id="ARBA00023136"/>
    </source>
</evidence>
<keyword evidence="4 7" id="KW-1133">Transmembrane helix</keyword>
<evidence type="ECO:0008006" key="10">
    <source>
        <dbReference type="Google" id="ProtNLM"/>
    </source>
</evidence>
<name>A0ABR3Q2Y9_9TREE</name>
<evidence type="ECO:0000256" key="6">
    <source>
        <dbReference type="SAM" id="MobiDB-lite"/>
    </source>
</evidence>
<evidence type="ECO:0000256" key="3">
    <source>
        <dbReference type="ARBA" id="ARBA00022692"/>
    </source>
</evidence>
<sequence>MSSNAKTETVLPTGGVRQALGTGLGFEDAPPPILTSGAGVHDEDDPSTIPTEEELETLRKVAAPMPGIAILLCVVEFAERASYYGCSSVFFNFVNNPLPKGGNGAGAVAPLPLGKNQSAGALGWGLVASNGVTSTFSFLAYVIPILGGILADTKLGRFRAIWIGTIIGFFAHVLLVIPAIPSVIKHKEGALAAFIISMLILAFAAGFIKPSLSVLLADQNPVKRPTIKVLKSGERVVVDPAITIQRWLLWFYLCINIGGFFALATTYCSRFVGFWLAFFIPGVVYLFMPILLLYLGPRLYKAPPKGSVVVEAFAVLKFALADGGWKALFRKSDPDAKTIWDRARPSWVAIHEPEKAARITWDDIFVDEIKQSIQACAVFMLIPIFNLADGGIANQKSAMSTAMVLNNVPNDLLARFNPLSIIVFSPILNYGLYPFFRRIGHPIQPMTRLSIGFLLSSAGAIFGAVVQDRVYKTSPCGTFASGCKAGVSSVSLWWQFPMTVLPAIGELFVNVTAYEVAYTNAPARMKGFVLAIFLFATSISSAISLALSKVIVDPYLVWPWVALAIASFLAAGVFPTYFRHLNTPPPSFSDVSRQKGEDDDSDYHLPQRTNSTEEKK</sequence>
<feature type="transmembrane region" description="Helical" evidence="7">
    <location>
        <begin position="494"/>
        <end position="516"/>
    </location>
</feature>
<dbReference type="SUPFAM" id="SSF103473">
    <property type="entry name" value="MFS general substrate transporter"/>
    <property type="match status" value="1"/>
</dbReference>
<dbReference type="InterPro" id="IPR036259">
    <property type="entry name" value="MFS_trans_sf"/>
</dbReference>
<evidence type="ECO:0000313" key="8">
    <source>
        <dbReference type="EMBL" id="KAL1409018.1"/>
    </source>
</evidence>
<feature type="region of interest" description="Disordered" evidence="6">
    <location>
        <begin position="31"/>
        <end position="50"/>
    </location>
</feature>
<feature type="transmembrane region" description="Helical" evidence="7">
    <location>
        <begin position="190"/>
        <end position="208"/>
    </location>
</feature>
<dbReference type="Proteomes" id="UP001565368">
    <property type="component" value="Unassembled WGS sequence"/>
</dbReference>
<dbReference type="Pfam" id="PF00854">
    <property type="entry name" value="PTR2"/>
    <property type="match status" value="1"/>
</dbReference>
<feature type="transmembrane region" description="Helical" evidence="7">
    <location>
        <begin position="247"/>
        <end position="267"/>
    </location>
</feature>
<protein>
    <recommendedName>
        <fullName evidence="10">Major facilitator superfamily (MFS) profile domain-containing protein</fullName>
    </recommendedName>
</protein>
<feature type="region of interest" description="Disordered" evidence="6">
    <location>
        <begin position="586"/>
        <end position="616"/>
    </location>
</feature>
<comment type="caution">
    <text evidence="8">The sequence shown here is derived from an EMBL/GenBank/DDBJ whole genome shotgun (WGS) entry which is preliminary data.</text>
</comment>
<dbReference type="GeneID" id="95986885"/>
<dbReference type="EMBL" id="JBBXJM010000004">
    <property type="protein sequence ID" value="KAL1409018.1"/>
    <property type="molecule type" value="Genomic_DNA"/>
</dbReference>
<feature type="transmembrane region" description="Helical" evidence="7">
    <location>
        <begin position="273"/>
        <end position="295"/>
    </location>
</feature>
<feature type="transmembrane region" description="Helical" evidence="7">
    <location>
        <begin position="448"/>
        <end position="466"/>
    </location>
</feature>
<feature type="transmembrane region" description="Helical" evidence="7">
    <location>
        <begin position="413"/>
        <end position="436"/>
    </location>
</feature>
<comment type="subcellular location">
    <subcellularLocation>
        <location evidence="1">Membrane</location>
        <topology evidence="1">Multi-pass membrane protein</topology>
    </subcellularLocation>
</comment>
<accession>A0ABR3Q2Y9</accession>
<keyword evidence="3 7" id="KW-0812">Transmembrane</keyword>
<dbReference type="InterPro" id="IPR000109">
    <property type="entry name" value="POT_fam"/>
</dbReference>
<evidence type="ECO:0000256" key="4">
    <source>
        <dbReference type="ARBA" id="ARBA00022989"/>
    </source>
</evidence>
<organism evidence="8 9">
    <name type="scientific">Vanrija albida</name>
    <dbReference type="NCBI Taxonomy" id="181172"/>
    <lineage>
        <taxon>Eukaryota</taxon>
        <taxon>Fungi</taxon>
        <taxon>Dikarya</taxon>
        <taxon>Basidiomycota</taxon>
        <taxon>Agaricomycotina</taxon>
        <taxon>Tremellomycetes</taxon>
        <taxon>Trichosporonales</taxon>
        <taxon>Trichosporonaceae</taxon>
        <taxon>Vanrija</taxon>
    </lineage>
</organism>
<gene>
    <name evidence="8" type="ORF">Q8F55_005842</name>
</gene>
<dbReference type="Gene3D" id="1.20.1250.20">
    <property type="entry name" value="MFS general substrate transporter like domains"/>
    <property type="match status" value="1"/>
</dbReference>
<reference evidence="8 9" key="1">
    <citation type="submission" date="2023-08" db="EMBL/GenBank/DDBJ databases">
        <title>Annotated Genome Sequence of Vanrija albida AlHP1.</title>
        <authorList>
            <person name="Herzog R."/>
        </authorList>
    </citation>
    <scope>NUCLEOTIDE SEQUENCE [LARGE SCALE GENOMIC DNA]</scope>
    <source>
        <strain evidence="8 9">AlHP1</strain>
    </source>
</reference>
<feature type="transmembrane region" description="Helical" evidence="7">
    <location>
        <begin position="557"/>
        <end position="578"/>
    </location>
</feature>